<dbReference type="AlphaFoldDB" id="A0A0A9HHV9"/>
<sequence length="52" mass="6162">MFSGLYTTRHIQDVKHFLCKISRHLLTTLTVKKLHILFCSGVAVFFSRYTRF</sequence>
<accession>A0A0A9HHV9</accession>
<proteinExistence type="predicted"/>
<reference evidence="1" key="1">
    <citation type="submission" date="2014-09" db="EMBL/GenBank/DDBJ databases">
        <authorList>
            <person name="Magalhaes I.L.F."/>
            <person name="Oliveira U."/>
            <person name="Santos F.R."/>
            <person name="Vidigal T.H.D.A."/>
            <person name="Brescovit A.D."/>
            <person name="Santos A.J."/>
        </authorList>
    </citation>
    <scope>NUCLEOTIDE SEQUENCE</scope>
    <source>
        <tissue evidence="1">Shoot tissue taken approximately 20 cm above the soil surface</tissue>
    </source>
</reference>
<evidence type="ECO:0000313" key="1">
    <source>
        <dbReference type="EMBL" id="JAE34441.1"/>
    </source>
</evidence>
<protein>
    <submittedName>
        <fullName evidence="1">Uncharacterized protein</fullName>
    </submittedName>
</protein>
<reference evidence="1" key="2">
    <citation type="journal article" date="2015" name="Data Brief">
        <title>Shoot transcriptome of the giant reed, Arundo donax.</title>
        <authorList>
            <person name="Barrero R.A."/>
            <person name="Guerrero F.D."/>
            <person name="Moolhuijzen P."/>
            <person name="Goolsby J.A."/>
            <person name="Tidwell J."/>
            <person name="Bellgard S.E."/>
            <person name="Bellgard M.I."/>
        </authorList>
    </citation>
    <scope>NUCLEOTIDE SEQUENCE</scope>
    <source>
        <tissue evidence="1">Shoot tissue taken approximately 20 cm above the soil surface</tissue>
    </source>
</reference>
<dbReference type="EMBL" id="GBRH01163455">
    <property type="protein sequence ID" value="JAE34441.1"/>
    <property type="molecule type" value="Transcribed_RNA"/>
</dbReference>
<organism evidence="1">
    <name type="scientific">Arundo donax</name>
    <name type="common">Giant reed</name>
    <name type="synonym">Donax arundinaceus</name>
    <dbReference type="NCBI Taxonomy" id="35708"/>
    <lineage>
        <taxon>Eukaryota</taxon>
        <taxon>Viridiplantae</taxon>
        <taxon>Streptophyta</taxon>
        <taxon>Embryophyta</taxon>
        <taxon>Tracheophyta</taxon>
        <taxon>Spermatophyta</taxon>
        <taxon>Magnoliopsida</taxon>
        <taxon>Liliopsida</taxon>
        <taxon>Poales</taxon>
        <taxon>Poaceae</taxon>
        <taxon>PACMAD clade</taxon>
        <taxon>Arundinoideae</taxon>
        <taxon>Arundineae</taxon>
        <taxon>Arundo</taxon>
    </lineage>
</organism>
<name>A0A0A9HHV9_ARUDO</name>